<keyword evidence="2" id="KW-1185">Reference proteome</keyword>
<comment type="caution">
    <text evidence="1">The sequence shown here is derived from an EMBL/GenBank/DDBJ whole genome shotgun (WGS) entry which is preliminary data.</text>
</comment>
<dbReference type="OrthoDB" id="5817515at2"/>
<reference evidence="1 2" key="1">
    <citation type="submission" date="2016-09" db="EMBL/GenBank/DDBJ databases">
        <title>Photobacterium proteolyticum sp. nov. a protease producing bacterium isolated from ocean sediments of Laizhou Bay.</title>
        <authorList>
            <person name="Li Y."/>
        </authorList>
    </citation>
    <scope>NUCLEOTIDE SEQUENCE [LARGE SCALE GENOMIC DNA]</scope>
    <source>
        <strain evidence="1 2">13-12</strain>
    </source>
</reference>
<dbReference type="RefSeq" id="WP_075767407.1">
    <property type="nucleotide sequence ID" value="NZ_MJIL01000095.1"/>
</dbReference>
<dbReference type="EMBL" id="MJIL01000095">
    <property type="protein sequence ID" value="OLQ71128.1"/>
    <property type="molecule type" value="Genomic_DNA"/>
</dbReference>
<dbReference type="AlphaFoldDB" id="A0A1Q9G9U3"/>
<gene>
    <name evidence="1" type="ORF">BIT28_02855</name>
</gene>
<proteinExistence type="predicted"/>
<accession>A0A1Q9G9U3</accession>
<dbReference type="Proteomes" id="UP000186905">
    <property type="component" value="Unassembled WGS sequence"/>
</dbReference>
<name>A0A1Q9G9U3_9GAMM</name>
<organism evidence="1 2">
    <name type="scientific">Photobacterium proteolyticum</name>
    <dbReference type="NCBI Taxonomy" id="1903952"/>
    <lineage>
        <taxon>Bacteria</taxon>
        <taxon>Pseudomonadati</taxon>
        <taxon>Pseudomonadota</taxon>
        <taxon>Gammaproteobacteria</taxon>
        <taxon>Vibrionales</taxon>
        <taxon>Vibrionaceae</taxon>
        <taxon>Photobacterium</taxon>
    </lineage>
</organism>
<protein>
    <submittedName>
        <fullName evidence="1">Uncharacterized protein</fullName>
    </submittedName>
</protein>
<evidence type="ECO:0000313" key="2">
    <source>
        <dbReference type="Proteomes" id="UP000186905"/>
    </source>
</evidence>
<sequence length="61" mass="7246">MEDKVLIADTKDILDAFVDNGLHKEFAIYCQFPHSNKVLHDIRIREVRSIEFNDGFRLQRK</sequence>
<evidence type="ECO:0000313" key="1">
    <source>
        <dbReference type="EMBL" id="OLQ71128.1"/>
    </source>
</evidence>